<reference evidence="1" key="2">
    <citation type="journal article" date="2015" name="Data Brief">
        <title>Shoot transcriptome of the giant reed, Arundo donax.</title>
        <authorList>
            <person name="Barrero R.A."/>
            <person name="Guerrero F.D."/>
            <person name="Moolhuijzen P."/>
            <person name="Goolsby J.A."/>
            <person name="Tidwell J."/>
            <person name="Bellgard S.E."/>
            <person name="Bellgard M.I."/>
        </authorList>
    </citation>
    <scope>NUCLEOTIDE SEQUENCE</scope>
    <source>
        <tissue evidence="1">Shoot tissue taken approximately 20 cm above the soil surface</tissue>
    </source>
</reference>
<dbReference type="EMBL" id="GBRH01205610">
    <property type="protein sequence ID" value="JAD92285.1"/>
    <property type="molecule type" value="Transcribed_RNA"/>
</dbReference>
<organism evidence="1">
    <name type="scientific">Arundo donax</name>
    <name type="common">Giant reed</name>
    <name type="synonym">Donax arundinaceus</name>
    <dbReference type="NCBI Taxonomy" id="35708"/>
    <lineage>
        <taxon>Eukaryota</taxon>
        <taxon>Viridiplantae</taxon>
        <taxon>Streptophyta</taxon>
        <taxon>Embryophyta</taxon>
        <taxon>Tracheophyta</taxon>
        <taxon>Spermatophyta</taxon>
        <taxon>Magnoliopsida</taxon>
        <taxon>Liliopsida</taxon>
        <taxon>Poales</taxon>
        <taxon>Poaceae</taxon>
        <taxon>PACMAD clade</taxon>
        <taxon>Arundinoideae</taxon>
        <taxon>Arundineae</taxon>
        <taxon>Arundo</taxon>
    </lineage>
</organism>
<reference evidence="1" key="1">
    <citation type="submission" date="2014-09" db="EMBL/GenBank/DDBJ databases">
        <authorList>
            <person name="Magalhaes I.L.F."/>
            <person name="Oliveira U."/>
            <person name="Santos F.R."/>
            <person name="Vidigal T.H.D.A."/>
            <person name="Brescovit A.D."/>
            <person name="Santos A.J."/>
        </authorList>
    </citation>
    <scope>NUCLEOTIDE SEQUENCE</scope>
    <source>
        <tissue evidence="1">Shoot tissue taken approximately 20 cm above the soil surface</tissue>
    </source>
</reference>
<evidence type="ECO:0000313" key="1">
    <source>
        <dbReference type="EMBL" id="JAD92285.1"/>
    </source>
</evidence>
<protein>
    <submittedName>
        <fullName evidence="1">Uncharacterized protein</fullName>
    </submittedName>
</protein>
<dbReference type="AlphaFoldDB" id="A0A0A9E304"/>
<sequence>MVHYTFLNISVQAVFTALIKTNVYLLHHLMELLPSGVNHGNILRIFLKIAQVEFLLVV</sequence>
<accession>A0A0A9E304</accession>
<name>A0A0A9E304_ARUDO</name>
<proteinExistence type="predicted"/>